<dbReference type="SUPFAM" id="SSF52200">
    <property type="entry name" value="Toll/Interleukin receptor TIR domain"/>
    <property type="match status" value="1"/>
</dbReference>
<accession>A0A3Q2UBU9</accession>
<dbReference type="Bgee" id="ENSGALG00000047233">
    <property type="expression patterns" value="Expressed in liver and 13 other cell types or tissues"/>
</dbReference>
<dbReference type="Ensembl" id="ENSGALT00010067994.1">
    <property type="protein sequence ID" value="ENSGALP00010041737.1"/>
    <property type="gene ID" value="ENSGALG00010028060.1"/>
</dbReference>
<organism evidence="2 3">
    <name type="scientific">Gallus gallus</name>
    <name type="common">Chicken</name>
    <dbReference type="NCBI Taxonomy" id="9031"/>
    <lineage>
        <taxon>Eukaryota</taxon>
        <taxon>Metazoa</taxon>
        <taxon>Chordata</taxon>
        <taxon>Craniata</taxon>
        <taxon>Vertebrata</taxon>
        <taxon>Euteleostomi</taxon>
        <taxon>Archelosauria</taxon>
        <taxon>Archosauria</taxon>
        <taxon>Dinosauria</taxon>
        <taxon>Saurischia</taxon>
        <taxon>Theropoda</taxon>
        <taxon>Coelurosauria</taxon>
        <taxon>Aves</taxon>
        <taxon>Neognathae</taxon>
        <taxon>Galloanserae</taxon>
        <taxon>Galliformes</taxon>
        <taxon>Phasianidae</taxon>
        <taxon>Phasianinae</taxon>
        <taxon>Gallus</taxon>
    </lineage>
</organism>
<dbReference type="InterPro" id="IPR000157">
    <property type="entry name" value="TIR_dom"/>
</dbReference>
<dbReference type="Pfam" id="PF13676">
    <property type="entry name" value="TIR_2"/>
    <property type="match status" value="1"/>
</dbReference>
<dbReference type="PROSITE" id="PS50104">
    <property type="entry name" value="TIR"/>
    <property type="match status" value="1"/>
</dbReference>
<reference evidence="2" key="2">
    <citation type="submission" date="2025-05" db="UniProtKB">
        <authorList>
            <consortium name="Ensembl"/>
        </authorList>
    </citation>
    <scope>IDENTIFICATION</scope>
    <source>
        <strain evidence="2">broiler</strain>
    </source>
</reference>
<proteinExistence type="predicted"/>
<reference evidence="2" key="1">
    <citation type="submission" date="2020-11" db="EMBL/GenBank/DDBJ databases">
        <title>Gallus gallus (Chicken) genome, bGalGal1, GRCg7b, maternal haplotype autosomes + Z &amp; W.</title>
        <authorList>
            <person name="Warren W."/>
            <person name="Formenti G."/>
            <person name="Fedrigo O."/>
            <person name="Haase B."/>
            <person name="Mountcastle J."/>
            <person name="Balacco J."/>
            <person name="Tracey A."/>
            <person name="Schneider V."/>
            <person name="Okimoto R."/>
            <person name="Cheng H."/>
            <person name="Hawken R."/>
            <person name="Howe K."/>
            <person name="Jarvis E.D."/>
        </authorList>
    </citation>
    <scope>NUCLEOTIDE SEQUENCE [LARGE SCALE GENOMIC DNA]</scope>
    <source>
        <strain evidence="2">Broiler</strain>
    </source>
</reference>
<keyword evidence="3" id="KW-1185">Reference proteome</keyword>
<dbReference type="Ensembl" id="ENSGALT00010067996.1">
    <property type="protein sequence ID" value="ENSGALP00010041739.1"/>
    <property type="gene ID" value="ENSGALG00010028060.1"/>
</dbReference>
<evidence type="ECO:0000313" key="2">
    <source>
        <dbReference type="Ensembl" id="ENSGALP00010041739.1"/>
    </source>
</evidence>
<dbReference type="AlphaFoldDB" id="A0A3Q2UBU9"/>
<dbReference type="Proteomes" id="UP000000539">
    <property type="component" value="Chromosome 28"/>
</dbReference>
<evidence type="ECO:0000259" key="1">
    <source>
        <dbReference type="PROSITE" id="PS50104"/>
    </source>
</evidence>
<dbReference type="STRING" id="9031.ENSGALP00000071814"/>
<dbReference type="Gene3D" id="3.40.50.10140">
    <property type="entry name" value="Toll/interleukin-1 receptor homology (TIR) domain"/>
    <property type="match status" value="1"/>
</dbReference>
<dbReference type="GeneTree" id="ENSGT00950000185298"/>
<name>A0A3Q2UBU9_CHICK</name>
<protein>
    <recommendedName>
        <fullName evidence="1">TIR domain-containing protein</fullName>
    </recommendedName>
</protein>
<dbReference type="InterPro" id="IPR035897">
    <property type="entry name" value="Toll_tir_struct_dom_sf"/>
</dbReference>
<dbReference type="SMR" id="A0A3Q2UBU9"/>
<sequence>MSAQHRFTYDFSIWYCPEDHAVASVISEFLRKKGFRGYLEHWDQVAGTPVALSATEAIGASRVGILLLSPASLGDAWCQRVSQWNLQHVVECGGTRVLPVCLGVRKEEVPPFLQHLTQLQYQSPFFFTRLLRSLAASQALPGEPRRAES</sequence>
<feature type="domain" description="TIR" evidence="1">
    <location>
        <begin position="7"/>
        <end position="134"/>
    </location>
</feature>
<evidence type="ECO:0000313" key="3">
    <source>
        <dbReference type="Proteomes" id="UP000000539"/>
    </source>
</evidence>
<dbReference type="GO" id="GO:0007165">
    <property type="term" value="P:signal transduction"/>
    <property type="evidence" value="ECO:0007669"/>
    <property type="project" value="InterPro"/>
</dbReference>